<dbReference type="PANTHER" id="PTHR33270:SF7">
    <property type="entry name" value="SNRNP25 UBIQUITIN-LIKE DOMAIN-CONTAINING PROTEIN"/>
    <property type="match status" value="1"/>
</dbReference>
<dbReference type="AlphaFoldDB" id="A0AAD7P7B6"/>
<feature type="domain" description="DUF7054" evidence="2">
    <location>
        <begin position="66"/>
        <end position="154"/>
    </location>
</feature>
<dbReference type="InterPro" id="IPR055482">
    <property type="entry name" value="DUF7054"/>
</dbReference>
<evidence type="ECO:0000313" key="4">
    <source>
        <dbReference type="Proteomes" id="UP001163823"/>
    </source>
</evidence>
<gene>
    <name evidence="3" type="ORF">O6P43_034152</name>
</gene>
<dbReference type="InterPro" id="IPR040358">
    <property type="entry name" value="At4g22758-like"/>
</dbReference>
<name>A0AAD7P7B6_QUISA</name>
<feature type="compositionally biased region" description="Basic and acidic residues" evidence="1">
    <location>
        <begin position="15"/>
        <end position="25"/>
    </location>
</feature>
<organism evidence="3 4">
    <name type="scientific">Quillaja saponaria</name>
    <name type="common">Soap bark tree</name>
    <dbReference type="NCBI Taxonomy" id="32244"/>
    <lineage>
        <taxon>Eukaryota</taxon>
        <taxon>Viridiplantae</taxon>
        <taxon>Streptophyta</taxon>
        <taxon>Embryophyta</taxon>
        <taxon>Tracheophyta</taxon>
        <taxon>Spermatophyta</taxon>
        <taxon>Magnoliopsida</taxon>
        <taxon>eudicotyledons</taxon>
        <taxon>Gunneridae</taxon>
        <taxon>Pentapetalae</taxon>
        <taxon>rosids</taxon>
        <taxon>fabids</taxon>
        <taxon>Fabales</taxon>
        <taxon>Quillajaceae</taxon>
        <taxon>Quillaja</taxon>
    </lineage>
</organism>
<feature type="region of interest" description="Disordered" evidence="1">
    <location>
        <begin position="1"/>
        <end position="27"/>
    </location>
</feature>
<protein>
    <submittedName>
        <fullName evidence="3">Extensin like</fullName>
    </submittedName>
</protein>
<dbReference type="KEGG" id="qsa:O6P43_034152"/>
<keyword evidence="4" id="KW-1185">Reference proteome</keyword>
<dbReference type="PANTHER" id="PTHR33270">
    <property type="entry name" value="BNAC05G50380D PROTEIN"/>
    <property type="match status" value="1"/>
</dbReference>
<proteinExistence type="predicted"/>
<evidence type="ECO:0000313" key="3">
    <source>
        <dbReference type="EMBL" id="KAJ7944816.1"/>
    </source>
</evidence>
<dbReference type="Proteomes" id="UP001163823">
    <property type="component" value="Chromosome 14"/>
</dbReference>
<accession>A0AAD7P7B6</accession>
<comment type="caution">
    <text evidence="3">The sequence shown here is derived from an EMBL/GenBank/DDBJ whole genome shotgun (WGS) entry which is preliminary data.</text>
</comment>
<evidence type="ECO:0000256" key="1">
    <source>
        <dbReference type="SAM" id="MobiDB-lite"/>
    </source>
</evidence>
<reference evidence="3" key="1">
    <citation type="journal article" date="2023" name="Science">
        <title>Elucidation of the pathway for biosynthesis of saponin adjuvants from the soapbark tree.</title>
        <authorList>
            <person name="Reed J."/>
            <person name="Orme A."/>
            <person name="El-Demerdash A."/>
            <person name="Owen C."/>
            <person name="Martin L.B.B."/>
            <person name="Misra R.C."/>
            <person name="Kikuchi S."/>
            <person name="Rejzek M."/>
            <person name="Martin A.C."/>
            <person name="Harkess A."/>
            <person name="Leebens-Mack J."/>
            <person name="Louveau T."/>
            <person name="Stephenson M.J."/>
            <person name="Osbourn A."/>
        </authorList>
    </citation>
    <scope>NUCLEOTIDE SEQUENCE</scope>
    <source>
        <strain evidence="3">S10</strain>
    </source>
</reference>
<sequence>MLQHHHSLLTSRTSRHGETRPDSELQKTLSLDRGSDIVCRREKLISGPGRLTPSSPTMQKSDSLRLTKLLLNVTIERSVGPVQVVMSPENSVYDLVKAVLEIYVRERRRPLFKETDPTRFGLHYSQFSLESKNFSGLKPEEKLMELGSRNFFLCSKPSSSSSSSCLKEAKLTIDSALTLMVLVHLVL</sequence>
<evidence type="ECO:0000259" key="2">
    <source>
        <dbReference type="Pfam" id="PF23156"/>
    </source>
</evidence>
<dbReference type="EMBL" id="JARAOO010000014">
    <property type="protein sequence ID" value="KAJ7944816.1"/>
    <property type="molecule type" value="Genomic_DNA"/>
</dbReference>
<dbReference type="Pfam" id="PF23156">
    <property type="entry name" value="DUF7054"/>
    <property type="match status" value="1"/>
</dbReference>